<evidence type="ECO:0000256" key="1">
    <source>
        <dbReference type="ARBA" id="ARBA00006865"/>
    </source>
</evidence>
<feature type="chain" id="PRO_5020635304" evidence="2">
    <location>
        <begin position="25"/>
        <end position="272"/>
    </location>
</feature>
<gene>
    <name evidence="4" type="ORF">CLV99_1682</name>
</gene>
<dbReference type="Proteomes" id="UP000295292">
    <property type="component" value="Unassembled WGS sequence"/>
</dbReference>
<name>A0A4R6WP93_9SPHI</name>
<sequence length="272" mass="31096">MMVIKKIKYMLTGIIASLAMTSYAQEQQFESTPTWSEEFNYEGRPDSLKWEFDYGTGQHGWGNNELQYYVNTAQNIMVSNGTLKIHAIHEATNGMAYSSSKIKTLGKNGFKYGRIEVSAKVPPQVGTWPAVWMMPVHNTYGGWPRSGEIDIVEHVGYDPKQLHITVHTLDYNGMNNNQKGSNTYVEKAISEFNTYRIDWTEEGITGYINDKKVYEYPNTGKGYTSWPFDQEFYLIVNLAVGGDWGGRKGVENETFPATFEVDYIRYYPLKSK</sequence>
<comment type="similarity">
    <text evidence="1">Belongs to the glycosyl hydrolase 16 family.</text>
</comment>
<dbReference type="InterPro" id="IPR013320">
    <property type="entry name" value="ConA-like_dom_sf"/>
</dbReference>
<dbReference type="RefSeq" id="WP_211348450.1">
    <property type="nucleotide sequence ID" value="NZ_SNYV01000011.1"/>
</dbReference>
<dbReference type="PANTHER" id="PTHR10963:SF55">
    <property type="entry name" value="GLYCOSIDE HYDROLASE FAMILY 16 PROTEIN"/>
    <property type="match status" value="1"/>
</dbReference>
<evidence type="ECO:0000256" key="2">
    <source>
        <dbReference type="SAM" id="SignalP"/>
    </source>
</evidence>
<keyword evidence="5" id="KW-1185">Reference proteome</keyword>
<reference evidence="4 5" key="1">
    <citation type="submission" date="2019-03" db="EMBL/GenBank/DDBJ databases">
        <title>Genomic Encyclopedia of Archaeal and Bacterial Type Strains, Phase II (KMG-II): from individual species to whole genera.</title>
        <authorList>
            <person name="Goeker M."/>
        </authorList>
    </citation>
    <scope>NUCLEOTIDE SEQUENCE [LARGE SCALE GENOMIC DNA]</scope>
    <source>
        <strain evidence="4 5">DSM 28353</strain>
    </source>
</reference>
<dbReference type="Pfam" id="PF00722">
    <property type="entry name" value="Glyco_hydro_16"/>
    <property type="match status" value="1"/>
</dbReference>
<feature type="domain" description="GH16" evidence="3">
    <location>
        <begin position="25"/>
        <end position="272"/>
    </location>
</feature>
<dbReference type="GO" id="GO:0004553">
    <property type="term" value="F:hydrolase activity, hydrolyzing O-glycosyl compounds"/>
    <property type="evidence" value="ECO:0007669"/>
    <property type="project" value="InterPro"/>
</dbReference>
<dbReference type="AlphaFoldDB" id="A0A4R6WP93"/>
<evidence type="ECO:0000259" key="3">
    <source>
        <dbReference type="PROSITE" id="PS51762"/>
    </source>
</evidence>
<keyword evidence="4" id="KW-0378">Hydrolase</keyword>
<dbReference type="PROSITE" id="PS51762">
    <property type="entry name" value="GH16_2"/>
    <property type="match status" value="1"/>
</dbReference>
<proteinExistence type="inferred from homology"/>
<dbReference type="GO" id="GO:0005975">
    <property type="term" value="P:carbohydrate metabolic process"/>
    <property type="evidence" value="ECO:0007669"/>
    <property type="project" value="InterPro"/>
</dbReference>
<keyword evidence="2" id="KW-0732">Signal</keyword>
<accession>A0A4R6WP93</accession>
<evidence type="ECO:0000313" key="4">
    <source>
        <dbReference type="EMBL" id="TDQ80225.1"/>
    </source>
</evidence>
<organism evidence="4 5">
    <name type="scientific">Sphingobacterium yanglingense</name>
    <dbReference type="NCBI Taxonomy" id="1437280"/>
    <lineage>
        <taxon>Bacteria</taxon>
        <taxon>Pseudomonadati</taxon>
        <taxon>Bacteroidota</taxon>
        <taxon>Sphingobacteriia</taxon>
        <taxon>Sphingobacteriales</taxon>
        <taxon>Sphingobacteriaceae</taxon>
        <taxon>Sphingobacterium</taxon>
    </lineage>
</organism>
<comment type="caution">
    <text evidence="4">The sequence shown here is derived from an EMBL/GenBank/DDBJ whole genome shotgun (WGS) entry which is preliminary data.</text>
</comment>
<evidence type="ECO:0000313" key="5">
    <source>
        <dbReference type="Proteomes" id="UP000295292"/>
    </source>
</evidence>
<dbReference type="PANTHER" id="PTHR10963">
    <property type="entry name" value="GLYCOSYL HYDROLASE-RELATED"/>
    <property type="match status" value="1"/>
</dbReference>
<dbReference type="SUPFAM" id="SSF49899">
    <property type="entry name" value="Concanavalin A-like lectins/glucanases"/>
    <property type="match status" value="1"/>
</dbReference>
<dbReference type="EMBL" id="SNYV01000011">
    <property type="protein sequence ID" value="TDQ80225.1"/>
    <property type="molecule type" value="Genomic_DNA"/>
</dbReference>
<feature type="signal peptide" evidence="2">
    <location>
        <begin position="1"/>
        <end position="24"/>
    </location>
</feature>
<protein>
    <submittedName>
        <fullName evidence="4">Glycosyl hydrolase family 16</fullName>
    </submittedName>
</protein>
<dbReference type="CDD" id="cd08023">
    <property type="entry name" value="GH16_laminarinase_like"/>
    <property type="match status" value="1"/>
</dbReference>
<dbReference type="InterPro" id="IPR050546">
    <property type="entry name" value="Glycosyl_Hydrlase_16"/>
</dbReference>
<dbReference type="Gene3D" id="2.60.120.200">
    <property type="match status" value="1"/>
</dbReference>
<dbReference type="InterPro" id="IPR000757">
    <property type="entry name" value="Beta-glucanase-like"/>
</dbReference>